<comment type="catalytic activity">
    <reaction evidence="18">
        <text>L-threonyl-[protein] + ATP = O-phospho-L-threonyl-[protein] + ADP + H(+)</text>
        <dbReference type="Rhea" id="RHEA:46608"/>
        <dbReference type="Rhea" id="RHEA-COMP:11060"/>
        <dbReference type="Rhea" id="RHEA-COMP:11605"/>
        <dbReference type="ChEBI" id="CHEBI:15378"/>
        <dbReference type="ChEBI" id="CHEBI:30013"/>
        <dbReference type="ChEBI" id="CHEBI:30616"/>
        <dbReference type="ChEBI" id="CHEBI:61977"/>
        <dbReference type="ChEBI" id="CHEBI:456216"/>
        <dbReference type="EC" id="2.7.11.1"/>
    </reaction>
</comment>
<evidence type="ECO:0000256" key="20">
    <source>
        <dbReference type="SAM" id="MobiDB-lite"/>
    </source>
</evidence>
<reference evidence="24 25" key="1">
    <citation type="submission" date="2016-03" db="EMBL/GenBank/DDBJ databases">
        <authorList>
            <person name="Devillers H."/>
        </authorList>
    </citation>
    <scope>NUCLEOTIDE SEQUENCE [LARGE SCALE GENOMIC DNA]</scope>
    <source>
        <strain evidence="24">CBS 6772</strain>
    </source>
</reference>
<dbReference type="EC" id="2.7.11.1" evidence="3"/>
<evidence type="ECO:0000256" key="18">
    <source>
        <dbReference type="ARBA" id="ARBA00047899"/>
    </source>
</evidence>
<dbReference type="PROSITE" id="PS00916">
    <property type="entry name" value="PI3_4_KINASE_2"/>
    <property type="match status" value="1"/>
</dbReference>
<dbReference type="Gene3D" id="1.10.1070.11">
    <property type="entry name" value="Phosphatidylinositol 3-/4-kinase, catalytic domain"/>
    <property type="match status" value="1"/>
</dbReference>
<evidence type="ECO:0000256" key="12">
    <source>
        <dbReference type="ARBA" id="ARBA00023204"/>
    </source>
</evidence>
<dbReference type="PANTHER" id="PTHR11139:SF125">
    <property type="entry name" value="SERINE_THREONINE-PROTEIN KINASE MEC1"/>
    <property type="match status" value="1"/>
</dbReference>
<dbReference type="Pfam" id="PF25030">
    <property type="entry name" value="M-HEAT_ATR"/>
    <property type="match status" value="1"/>
</dbReference>
<dbReference type="GO" id="GO:0005694">
    <property type="term" value="C:chromosome"/>
    <property type="evidence" value="ECO:0007669"/>
    <property type="project" value="TreeGrafter"/>
</dbReference>
<proteinExistence type="inferred from homology"/>
<dbReference type="Pfam" id="PF00454">
    <property type="entry name" value="PI3_PI4_kinase"/>
    <property type="match status" value="1"/>
</dbReference>
<evidence type="ECO:0000256" key="19">
    <source>
        <dbReference type="ARBA" id="ARBA00048679"/>
    </source>
</evidence>
<dbReference type="Pfam" id="PF25385">
    <property type="entry name" value="HEAT_MEC1_N"/>
    <property type="match status" value="1"/>
</dbReference>
<evidence type="ECO:0000256" key="17">
    <source>
        <dbReference type="ARBA" id="ARBA00033001"/>
    </source>
</evidence>
<dbReference type="SMART" id="SM01343">
    <property type="entry name" value="FATC"/>
    <property type="match status" value="1"/>
</dbReference>
<keyword evidence="11" id="KW-0156">Chromatin regulator</keyword>
<dbReference type="Pfam" id="PF23593">
    <property type="entry name" value="HEAT_ATR"/>
    <property type="match status" value="1"/>
</dbReference>
<protein>
    <recommendedName>
        <fullName evidence="4">Serine/threonine-protein kinase MEC1</fullName>
        <ecNumber evidence="3">2.7.11.1</ecNumber>
    </recommendedName>
    <alternativeName>
        <fullName evidence="17">ATR homolog</fullName>
    </alternativeName>
    <alternativeName>
        <fullName evidence="16">DNA-damage checkpoint kinase MEC1</fullName>
    </alternativeName>
    <alternativeName>
        <fullName evidence="15">Mitosis entry checkpoint protein 1</fullName>
    </alternativeName>
</protein>
<evidence type="ECO:0000256" key="6">
    <source>
        <dbReference type="ARBA" id="ARBA00022679"/>
    </source>
</evidence>
<keyword evidence="6" id="KW-0808">Transferase</keyword>
<dbReference type="Proteomes" id="UP000190831">
    <property type="component" value="Chromosome D"/>
</dbReference>
<dbReference type="InterPro" id="IPR018936">
    <property type="entry name" value="PI3/4_kinase_CS"/>
</dbReference>
<evidence type="ECO:0000256" key="10">
    <source>
        <dbReference type="ARBA" id="ARBA00022840"/>
    </source>
</evidence>
<feature type="domain" description="FATC" evidence="23">
    <location>
        <begin position="2334"/>
        <end position="2366"/>
    </location>
</feature>
<keyword evidence="9" id="KW-0418">Kinase</keyword>
<dbReference type="OrthoDB" id="381190at2759"/>
<dbReference type="Gene3D" id="1.25.40.10">
    <property type="entry name" value="Tetratricopeptide repeat domain"/>
    <property type="match status" value="1"/>
</dbReference>
<dbReference type="GO" id="GO:0000723">
    <property type="term" value="P:telomere maintenance"/>
    <property type="evidence" value="ECO:0007669"/>
    <property type="project" value="TreeGrafter"/>
</dbReference>
<dbReference type="InterPro" id="IPR003152">
    <property type="entry name" value="FATC_dom"/>
</dbReference>
<evidence type="ECO:0000256" key="2">
    <source>
        <dbReference type="ARBA" id="ARBA00010769"/>
    </source>
</evidence>
<dbReference type="InterPro" id="IPR003151">
    <property type="entry name" value="PIK-rel_kinase_FAT"/>
</dbReference>
<dbReference type="OMA" id="NWLDESN"/>
<evidence type="ECO:0000256" key="4">
    <source>
        <dbReference type="ARBA" id="ARBA00021345"/>
    </source>
</evidence>
<dbReference type="FunFam" id="1.10.1070.11:FF:000033">
    <property type="entry name" value="Serine/threonine-protein kinase MEC1"/>
    <property type="match status" value="1"/>
</dbReference>
<gene>
    <name evidence="24" type="ORF">LAFE_0D09890G</name>
</gene>
<dbReference type="PROSITE" id="PS50290">
    <property type="entry name" value="PI3_4_KINASE_3"/>
    <property type="match status" value="1"/>
</dbReference>
<feature type="domain" description="FAT" evidence="22">
    <location>
        <begin position="1389"/>
        <end position="1942"/>
    </location>
</feature>
<dbReference type="InterPro" id="IPR057564">
    <property type="entry name" value="HEAT_ATR"/>
</dbReference>
<dbReference type="PROSITE" id="PS00915">
    <property type="entry name" value="PI3_4_KINASE_1"/>
    <property type="match status" value="1"/>
</dbReference>
<dbReference type="InterPro" id="IPR014009">
    <property type="entry name" value="PIK_FAT"/>
</dbReference>
<evidence type="ECO:0000256" key="9">
    <source>
        <dbReference type="ARBA" id="ARBA00022777"/>
    </source>
</evidence>
<feature type="compositionally biased region" description="Polar residues" evidence="20">
    <location>
        <begin position="18"/>
        <end position="33"/>
    </location>
</feature>
<keyword evidence="8" id="KW-0227">DNA damage</keyword>
<dbReference type="GO" id="GO:0005524">
    <property type="term" value="F:ATP binding"/>
    <property type="evidence" value="ECO:0007669"/>
    <property type="project" value="UniProtKB-KW"/>
</dbReference>
<dbReference type="PROSITE" id="PS51189">
    <property type="entry name" value="FAT"/>
    <property type="match status" value="1"/>
</dbReference>
<dbReference type="Gene3D" id="3.30.1010.10">
    <property type="entry name" value="Phosphatidylinositol 3-kinase Catalytic Subunit, Chain A, domain 4"/>
    <property type="match status" value="1"/>
</dbReference>
<organism evidence="24 25">
    <name type="scientific">Lachancea fermentati</name>
    <name type="common">Zygosaccharomyces fermentati</name>
    <dbReference type="NCBI Taxonomy" id="4955"/>
    <lineage>
        <taxon>Eukaryota</taxon>
        <taxon>Fungi</taxon>
        <taxon>Dikarya</taxon>
        <taxon>Ascomycota</taxon>
        <taxon>Saccharomycotina</taxon>
        <taxon>Saccharomycetes</taxon>
        <taxon>Saccharomycetales</taxon>
        <taxon>Saccharomycetaceae</taxon>
        <taxon>Lachancea</taxon>
    </lineage>
</organism>
<evidence type="ECO:0000256" key="1">
    <source>
        <dbReference type="ARBA" id="ARBA00004123"/>
    </source>
</evidence>
<keyword evidence="12" id="KW-0234">DNA repair</keyword>
<dbReference type="EMBL" id="LT598492">
    <property type="protein sequence ID" value="SCW01316.1"/>
    <property type="molecule type" value="Genomic_DNA"/>
</dbReference>
<dbReference type="GO" id="GO:0006325">
    <property type="term" value="P:chromatin organization"/>
    <property type="evidence" value="ECO:0007669"/>
    <property type="project" value="UniProtKB-KW"/>
</dbReference>
<evidence type="ECO:0000313" key="25">
    <source>
        <dbReference type="Proteomes" id="UP000190831"/>
    </source>
</evidence>
<dbReference type="SMART" id="SM00146">
    <property type="entry name" value="PI3Kc"/>
    <property type="match status" value="1"/>
</dbReference>
<evidence type="ECO:0000259" key="22">
    <source>
        <dbReference type="PROSITE" id="PS51189"/>
    </source>
</evidence>
<dbReference type="GO" id="GO:0051321">
    <property type="term" value="P:meiotic cell cycle"/>
    <property type="evidence" value="ECO:0007669"/>
    <property type="project" value="UniProtKB-KW"/>
</dbReference>
<name>A0A1G4MBW7_LACFM</name>
<evidence type="ECO:0000256" key="14">
    <source>
        <dbReference type="ARBA" id="ARBA00023254"/>
    </source>
</evidence>
<dbReference type="InterPro" id="IPR050517">
    <property type="entry name" value="DDR_Repair_Kinase"/>
</dbReference>
<evidence type="ECO:0000256" key="3">
    <source>
        <dbReference type="ARBA" id="ARBA00012513"/>
    </source>
</evidence>
<dbReference type="Pfam" id="PF08064">
    <property type="entry name" value="UME"/>
    <property type="match status" value="1"/>
</dbReference>
<dbReference type="InterPro" id="IPR000403">
    <property type="entry name" value="PI3/4_kinase_cat_dom"/>
</dbReference>
<dbReference type="PANTHER" id="PTHR11139">
    <property type="entry name" value="ATAXIA TELANGIECTASIA MUTATED ATM -RELATED"/>
    <property type="match status" value="1"/>
</dbReference>
<dbReference type="GO" id="GO:0000077">
    <property type="term" value="P:DNA damage checkpoint signaling"/>
    <property type="evidence" value="ECO:0007669"/>
    <property type="project" value="TreeGrafter"/>
</dbReference>
<dbReference type="InterPro" id="IPR058681">
    <property type="entry name" value="HEAT_MEC1_N"/>
</dbReference>
<dbReference type="GO" id="GO:0005634">
    <property type="term" value="C:nucleus"/>
    <property type="evidence" value="ECO:0007669"/>
    <property type="project" value="UniProtKB-SubCell"/>
</dbReference>
<keyword evidence="14" id="KW-0469">Meiosis</keyword>
<dbReference type="Pfam" id="PF02259">
    <property type="entry name" value="FAT"/>
    <property type="match status" value="1"/>
</dbReference>
<evidence type="ECO:0000259" key="21">
    <source>
        <dbReference type="PROSITE" id="PS50290"/>
    </source>
</evidence>
<evidence type="ECO:0000256" key="15">
    <source>
        <dbReference type="ARBA" id="ARBA00029679"/>
    </source>
</evidence>
<dbReference type="InterPro" id="IPR011990">
    <property type="entry name" value="TPR-like_helical_dom_sf"/>
</dbReference>
<keyword evidence="10" id="KW-0067">ATP-binding</keyword>
<keyword evidence="13" id="KW-0539">Nucleus</keyword>
<sequence>MDSRVKFLDELILAIRSSSSPEPTGSQGPTHNDSFPLAAPHAGDPKATKVLKTLVKNLHEARSPPDIFYKSIEALDMLIQMKPYILHIPVAGVSDEVGIIWLLSKLHDISCIHWERNSYLWVIRRKLFQWCQLISDTDGLNWSVTISSHLFSQLTRKEEALRSYLSGNGDSHMFVELAKSIHVLCQWGCCKEIKSVLASFDTDLDSNKWEWFFERLLRIVFYVFDSVILDTAAFDELLSKFIVLVADYVINGRHQFHRMERRLTSDTHLKFCLGILYKYLPYISDWDKMQDTTVAKSLLRIYLLVIRDSFLYQTFDDNFPLIQWYNTECDTNQPFKFGKFTNRALSIILFDMQRRSADPQLLSNEDGVMCLKSEEYVMLQSQVSLAFTQSRQLENLRKCILESFNSPKETVLDKDFTLFGLQAENRDLATYFGELERSIIHSFQSGNQHKLVYATRLLGKMACLESSSMATLHKESFCEQCDHLSPGNPFVGINPARPEAKLKSTAFQILVRYFLNCDTLIEFSESLLSGILLALIRIFTHFQPPPLSVKEQQIYDHTAAFQFFHNSFVNPNRYLRILSTKLLPLWNFSAKHNFEDQHTAVLIHFLQSNVSQSIIETSLMAWVQLTLTTSGESFDSLLLKLVDIFNSTNFVERSMMGPQLRYIASLTKKTPYQLLSPILPIMLKQIGKNLVERKLSFERLVEFVEYPSKTILENFQRYIIPYAISQYKNDVITEVANIMCDYDASALSKQKERLLDRNSRQIFAVALVKHGFFSLDTLETLFLNCVPTFDKSYVIGYLPDYRTLAEVLKLYNNVEDSNKSVADNENMVLCSLRFLVTNFEREKRHGSRYKSISEWTADQESAFQSKLQDNILGIFQVFSSDMHDIEGKTTYYEKLRVINGIHFLLKYSSSECIISALAQISICLQTGQEITEIQLNTFKCWLFLIKRLNEEQLSTVIDSLVPFALQKWETFNLKVKLAITDIITTLMDEKKNLILNSKPHITWALLNKPEINILEKNKSFARMINKVLLRTNWCREYADILRSNNKYVILQSLHDVRYFLKRRQAERMLQQDAKEEPDSDLPVLLGSLLDAAYRFRVSDIGISQKCASCISIIGVLDVTKYQLIRKSTHMDDVYDFNDKNQTIKFLINIINKILVPAFWESENPTKQLFVALVMQESLKYCGLSSSSWDVHKPNLYPDEAKLWDRFDDTSKTTLYPLLSSLYLAQSWKEYVPIKYPSFNVKESYRAWVKNLTLDLLKTATSEEHPLHVFSSLIREDDGFLSENLLPYIVMDIVINAEKGTAAADLLQNIKVEFEYIFEYELRSLNHFQIDSLKMCYDTIFKVFEYCKKWITQFKQEYNRRNGTFTIREKKYLNMLERADLFLKIIPFGVMAQRSLETDSFERSALYLEQSYRLKDEKYFGNDKLLPYLQTTYAEIGDIDSVEGVLKVFSAGSIASKIEELQYSDNWLMAQQCYEALGDSTGSSARYEQLCGSATTKMLKSMYQHQLYDQTLVKLSTLAPTNVRTLKAPQDEWYSMGLECAYLSGNHEVLTEWTRKVEALEFVEDPSVLLHYNFAKALLSVSHNDSRKMKEFVDKCFKLIGTHFTAPSAGTTLLKRRDILLKLHALRDVLTISKSTSSYQFIDGLTILDSRLQKVGQDFEPNHFLLSVRKSYDLLLHDEPAQSDLANTFFKIAQISRVNSRVDLANSSLMRALKYDYPSAELEYAEILWKQGENDKALKLVAEINEKFKQNPSLQPREKAKVLLKYTEWLDMSNNSVSEQIIKQYNDIIRLDPKWDEPYYSFGLYFSKLLEKKNAEGHITTGRLEFRSVSYFLLAFEKNTSKIREALPKVVTFWLDIAALSITENSAGRREVLKRSTDDICKRIESAVKNCPTFIWYSVQTQLLSRLLHVHKVSAQLIMHILLNLAIEYPAHVLWYISVLLNSNFSERVTHGSQIMERFKQHSLNSENLVASSQDLVKALTFVCTKDVKSSSSRAGRSLEKDFSFNMSFAPSGMAVPINANMEMLSPSSAESVKKYQPFRPVITIAKFGSSYKVFSSLKKPKKLNVVGSDGKIYGIMCKKEDVRQDNQYMQFATTMDFLLKKDLASRKRDLGIITYCVLSLREDCGLLEMVPEVTTLRSILVTKYDSMKIKYSLKSLHERWQSLPDDQKLGFFQDLTSKFPPVLYQWFLEIFPDPTAWYNGRNMFARSYAVMAMVGHILGLGDRHCENILLDVRTGKVLHVDFDCLFEKGKKLPIPEIVPFRLTQNLSDALGITGTEGTFKKSSEVTLALMRNNEVALVNIIETIMYDRNMDHSIQKALKVLRNKVRGIDPRDGLVLSVPGQVETVTQEAASKENLSKMYVGWLPFW</sequence>
<dbReference type="InterPro" id="IPR056802">
    <property type="entry name" value="ATR-like_M-HEAT"/>
</dbReference>
<comment type="similarity">
    <text evidence="2">Belongs to the PI3/PI4-kinase family. ATM subfamily.</text>
</comment>
<dbReference type="InterPro" id="IPR011009">
    <property type="entry name" value="Kinase-like_dom_sf"/>
</dbReference>
<evidence type="ECO:0000256" key="8">
    <source>
        <dbReference type="ARBA" id="ARBA00022763"/>
    </source>
</evidence>
<feature type="domain" description="PI3K/PI4K catalytic" evidence="21">
    <location>
        <begin position="2047"/>
        <end position="2350"/>
    </location>
</feature>
<evidence type="ECO:0000259" key="23">
    <source>
        <dbReference type="PROSITE" id="PS51190"/>
    </source>
</evidence>
<comment type="catalytic activity">
    <reaction evidence="19">
        <text>L-seryl-[protein] + ATP = O-phospho-L-seryl-[protein] + ADP + H(+)</text>
        <dbReference type="Rhea" id="RHEA:17989"/>
        <dbReference type="Rhea" id="RHEA-COMP:9863"/>
        <dbReference type="Rhea" id="RHEA-COMP:11604"/>
        <dbReference type="ChEBI" id="CHEBI:15378"/>
        <dbReference type="ChEBI" id="CHEBI:29999"/>
        <dbReference type="ChEBI" id="CHEBI:30616"/>
        <dbReference type="ChEBI" id="CHEBI:83421"/>
        <dbReference type="ChEBI" id="CHEBI:456216"/>
        <dbReference type="EC" id="2.7.11.1"/>
    </reaction>
</comment>
<evidence type="ECO:0000256" key="13">
    <source>
        <dbReference type="ARBA" id="ARBA00023242"/>
    </source>
</evidence>
<dbReference type="InterPro" id="IPR036940">
    <property type="entry name" value="PI3/4_kinase_cat_sf"/>
</dbReference>
<dbReference type="InterPro" id="IPR012993">
    <property type="entry name" value="UME"/>
</dbReference>
<feature type="region of interest" description="Disordered" evidence="20">
    <location>
        <begin position="18"/>
        <end position="39"/>
    </location>
</feature>
<dbReference type="GO" id="GO:0004674">
    <property type="term" value="F:protein serine/threonine kinase activity"/>
    <property type="evidence" value="ECO:0007669"/>
    <property type="project" value="UniProtKB-KW"/>
</dbReference>
<dbReference type="SUPFAM" id="SSF56112">
    <property type="entry name" value="Protein kinase-like (PK-like)"/>
    <property type="match status" value="1"/>
</dbReference>
<dbReference type="SUPFAM" id="SSF48452">
    <property type="entry name" value="TPR-like"/>
    <property type="match status" value="1"/>
</dbReference>
<evidence type="ECO:0000313" key="24">
    <source>
        <dbReference type="EMBL" id="SCW01316.1"/>
    </source>
</evidence>
<dbReference type="STRING" id="4955.A0A1G4MBW7"/>
<dbReference type="Pfam" id="PF02260">
    <property type="entry name" value="FATC"/>
    <property type="match status" value="1"/>
</dbReference>
<evidence type="ECO:0000256" key="11">
    <source>
        <dbReference type="ARBA" id="ARBA00022853"/>
    </source>
</evidence>
<comment type="subcellular location">
    <subcellularLocation>
        <location evidence="1">Nucleus</location>
    </subcellularLocation>
</comment>
<keyword evidence="7" id="KW-0547">Nucleotide-binding</keyword>
<keyword evidence="5" id="KW-0723">Serine/threonine-protein kinase</keyword>
<dbReference type="CDD" id="cd00892">
    <property type="entry name" value="PIKKc_ATR"/>
    <property type="match status" value="1"/>
</dbReference>
<dbReference type="SMART" id="SM00802">
    <property type="entry name" value="UME"/>
    <property type="match status" value="1"/>
</dbReference>
<evidence type="ECO:0000256" key="7">
    <source>
        <dbReference type="ARBA" id="ARBA00022741"/>
    </source>
</evidence>
<keyword evidence="25" id="KW-1185">Reference proteome</keyword>
<accession>A0A1G4MBW7</accession>
<evidence type="ECO:0000256" key="16">
    <source>
        <dbReference type="ARBA" id="ARBA00030459"/>
    </source>
</evidence>
<dbReference type="GO" id="GO:0006281">
    <property type="term" value="P:DNA repair"/>
    <property type="evidence" value="ECO:0007669"/>
    <property type="project" value="UniProtKB-KW"/>
</dbReference>
<dbReference type="PROSITE" id="PS51190">
    <property type="entry name" value="FATC"/>
    <property type="match status" value="1"/>
</dbReference>
<evidence type="ECO:0000256" key="5">
    <source>
        <dbReference type="ARBA" id="ARBA00022527"/>
    </source>
</evidence>